<feature type="region of interest" description="Disordered" evidence="2">
    <location>
        <begin position="202"/>
        <end position="227"/>
    </location>
</feature>
<reference evidence="3 4" key="1">
    <citation type="journal article" date="2018" name="Mol. Biol. Evol.">
        <title>Broad Genomic Sampling Reveals a Smut Pathogenic Ancestry of the Fungal Clade Ustilaginomycotina.</title>
        <authorList>
            <person name="Kijpornyongpan T."/>
            <person name="Mondo S.J."/>
            <person name="Barry K."/>
            <person name="Sandor L."/>
            <person name="Lee J."/>
            <person name="Lipzen A."/>
            <person name="Pangilinan J."/>
            <person name="LaButti K."/>
            <person name="Hainaut M."/>
            <person name="Henrissat B."/>
            <person name="Grigoriev I.V."/>
            <person name="Spatafora J.W."/>
            <person name="Aime M.C."/>
        </authorList>
    </citation>
    <scope>NUCLEOTIDE SEQUENCE [LARGE SCALE GENOMIC DNA]</scope>
    <source>
        <strain evidence="3 4">MCA 3882</strain>
    </source>
</reference>
<keyword evidence="1" id="KW-0175">Coiled coil</keyword>
<keyword evidence="4" id="KW-1185">Reference proteome</keyword>
<evidence type="ECO:0000256" key="2">
    <source>
        <dbReference type="SAM" id="MobiDB-lite"/>
    </source>
</evidence>
<feature type="compositionally biased region" description="Low complexity" evidence="2">
    <location>
        <begin position="71"/>
        <end position="81"/>
    </location>
</feature>
<evidence type="ECO:0000313" key="3">
    <source>
        <dbReference type="EMBL" id="PWN35649.1"/>
    </source>
</evidence>
<feature type="compositionally biased region" description="Polar residues" evidence="2">
    <location>
        <begin position="44"/>
        <end position="54"/>
    </location>
</feature>
<dbReference type="EMBL" id="KZ819603">
    <property type="protein sequence ID" value="PWN35649.1"/>
    <property type="molecule type" value="Genomic_DNA"/>
</dbReference>
<dbReference type="GeneID" id="37024146"/>
<proteinExistence type="predicted"/>
<feature type="compositionally biased region" description="Low complexity" evidence="2">
    <location>
        <begin position="100"/>
        <end position="114"/>
    </location>
</feature>
<organism evidence="3 4">
    <name type="scientific">Meira miltonrushii</name>
    <dbReference type="NCBI Taxonomy" id="1280837"/>
    <lineage>
        <taxon>Eukaryota</taxon>
        <taxon>Fungi</taxon>
        <taxon>Dikarya</taxon>
        <taxon>Basidiomycota</taxon>
        <taxon>Ustilaginomycotina</taxon>
        <taxon>Exobasidiomycetes</taxon>
        <taxon>Exobasidiales</taxon>
        <taxon>Brachybasidiaceae</taxon>
        <taxon>Meira</taxon>
    </lineage>
</organism>
<feature type="compositionally biased region" description="Polar residues" evidence="2">
    <location>
        <begin position="122"/>
        <end position="131"/>
    </location>
</feature>
<accession>A0A316VDE8</accession>
<feature type="region of interest" description="Disordered" evidence="2">
    <location>
        <begin position="378"/>
        <end position="408"/>
    </location>
</feature>
<feature type="region of interest" description="Disordered" evidence="2">
    <location>
        <begin position="1"/>
        <end position="155"/>
    </location>
</feature>
<feature type="region of interest" description="Disordered" evidence="2">
    <location>
        <begin position="422"/>
        <end position="443"/>
    </location>
</feature>
<gene>
    <name evidence="3" type="ORF">FA14DRAFT_45120</name>
</gene>
<dbReference type="AlphaFoldDB" id="A0A316VDE8"/>
<feature type="coiled-coil region" evidence="1">
    <location>
        <begin position="320"/>
        <end position="361"/>
    </location>
</feature>
<feature type="compositionally biased region" description="Basic and acidic residues" evidence="2">
    <location>
        <begin position="387"/>
        <end position="403"/>
    </location>
</feature>
<dbReference type="OrthoDB" id="3363533at2759"/>
<protein>
    <submittedName>
        <fullName evidence="3">Uncharacterized protein</fullName>
    </submittedName>
</protein>
<sequence>MSIQLLPPSSDPAQLDEMPFPTMNRRSFLLNPSNTPKKDGKLSPAQSEKSSPSVKTVVEADSLGRKSAKGLLPPISSSQIPSLPPSTPTRSLLHRIQRRSSTSAESLTSSNQSSAGKKTISKIPNPTTSTPIPVRTTGKSSSTTSTVKGVALAESKLPRQRKSLSLINKGNTSQNGKLFAGKIEQNRLPSQLAVNKPLQDDSITKRSSSIGVPRMSKGPAGTTNARRHSVIIPSAAKAAPSQSNESNVFLAKSSPLASARSENGSIPSVATEVRIETESQNTASSFEAAFEEINDLKSDPSKLLRDISENGGNGLTRMAARQLEHEFSSQERILEGLQRDNERKTIETEDLKRKLARIEESCAKIFGKDTWRDMVFPSSPRPSAGAFEKHESNGTTTQEEKEAGTGNDSVIVVENLLRTLSPPGAESCNSPVSSKKVAGAKTSTPKKPIILHTRESSCVETITDRTNRPKRYSSSNTSLTMEDPSYHTASEASTSSFNIPSDEISTNGVQMITVRKDLLMALLQAQEQSDKARKQFIDHLRSDQE</sequence>
<feature type="compositionally biased region" description="Low complexity" evidence="2">
    <location>
        <begin position="136"/>
        <end position="150"/>
    </location>
</feature>
<dbReference type="InParanoid" id="A0A316VDE8"/>
<dbReference type="Proteomes" id="UP000245771">
    <property type="component" value="Unassembled WGS sequence"/>
</dbReference>
<name>A0A316VDE8_9BASI</name>
<feature type="region of interest" description="Disordered" evidence="2">
    <location>
        <begin position="465"/>
        <end position="499"/>
    </location>
</feature>
<dbReference type="RefSeq" id="XP_025355951.1">
    <property type="nucleotide sequence ID" value="XM_025502365.1"/>
</dbReference>
<evidence type="ECO:0000256" key="1">
    <source>
        <dbReference type="SAM" id="Coils"/>
    </source>
</evidence>
<feature type="compositionally biased region" description="Polar residues" evidence="2">
    <location>
        <begin position="487"/>
        <end position="499"/>
    </location>
</feature>
<evidence type="ECO:0000313" key="4">
    <source>
        <dbReference type="Proteomes" id="UP000245771"/>
    </source>
</evidence>